<dbReference type="GO" id="GO:0006412">
    <property type="term" value="P:translation"/>
    <property type="evidence" value="ECO:0007669"/>
    <property type="project" value="InterPro"/>
</dbReference>
<keyword evidence="3" id="KW-0687">Ribonucleoprotein</keyword>
<name>R7QLP7_CHOCR</name>
<evidence type="ECO:0008006" key="6">
    <source>
        <dbReference type="Google" id="ProtNLM"/>
    </source>
</evidence>
<evidence type="ECO:0000256" key="1">
    <source>
        <dbReference type="ARBA" id="ARBA00006598"/>
    </source>
</evidence>
<dbReference type="SUPFAM" id="SSF143034">
    <property type="entry name" value="L35p-like"/>
    <property type="match status" value="1"/>
</dbReference>
<evidence type="ECO:0000256" key="2">
    <source>
        <dbReference type="ARBA" id="ARBA00022980"/>
    </source>
</evidence>
<accession>R7QLP7</accession>
<dbReference type="HAMAP" id="MF_00514">
    <property type="entry name" value="Ribosomal_bL35"/>
    <property type="match status" value="1"/>
</dbReference>
<keyword evidence="5" id="KW-1185">Reference proteome</keyword>
<dbReference type="Proteomes" id="UP000012073">
    <property type="component" value="Unassembled WGS sequence"/>
</dbReference>
<protein>
    <recommendedName>
        <fullName evidence="6">50S ribosomal protein L35</fullName>
    </recommendedName>
</protein>
<dbReference type="GO" id="GO:0003735">
    <property type="term" value="F:structural constituent of ribosome"/>
    <property type="evidence" value="ECO:0007669"/>
    <property type="project" value="InterPro"/>
</dbReference>
<dbReference type="KEGG" id="ccp:CHC_T00006136001"/>
<dbReference type="InterPro" id="IPR001706">
    <property type="entry name" value="Ribosomal_bL35"/>
</dbReference>
<dbReference type="RefSeq" id="XP_005718294.1">
    <property type="nucleotide sequence ID" value="XM_005718237.1"/>
</dbReference>
<dbReference type="PANTHER" id="PTHR33343">
    <property type="entry name" value="54S RIBOSOMAL PROTEIN BL35M"/>
    <property type="match status" value="1"/>
</dbReference>
<comment type="similarity">
    <text evidence="1">Belongs to the bacterial ribosomal protein bL35 family.</text>
</comment>
<gene>
    <name evidence="4" type="ORF">CHC_T00006136001</name>
</gene>
<dbReference type="Pfam" id="PF01632">
    <property type="entry name" value="Ribosomal_L35p"/>
    <property type="match status" value="1"/>
</dbReference>
<reference evidence="5" key="1">
    <citation type="journal article" date="2013" name="Proc. Natl. Acad. Sci. U.S.A.">
        <title>Genome structure and metabolic features in the red seaweed Chondrus crispus shed light on evolution of the Archaeplastida.</title>
        <authorList>
            <person name="Collen J."/>
            <person name="Porcel B."/>
            <person name="Carre W."/>
            <person name="Ball S.G."/>
            <person name="Chaparro C."/>
            <person name="Tonon T."/>
            <person name="Barbeyron T."/>
            <person name="Michel G."/>
            <person name="Noel B."/>
            <person name="Valentin K."/>
            <person name="Elias M."/>
            <person name="Artiguenave F."/>
            <person name="Arun A."/>
            <person name="Aury J.M."/>
            <person name="Barbosa-Neto J.F."/>
            <person name="Bothwell J.H."/>
            <person name="Bouget F.Y."/>
            <person name="Brillet L."/>
            <person name="Cabello-Hurtado F."/>
            <person name="Capella-Gutierrez S."/>
            <person name="Charrier B."/>
            <person name="Cladiere L."/>
            <person name="Cock J.M."/>
            <person name="Coelho S.M."/>
            <person name="Colleoni C."/>
            <person name="Czjzek M."/>
            <person name="Da Silva C."/>
            <person name="Delage L."/>
            <person name="Denoeud F."/>
            <person name="Deschamps P."/>
            <person name="Dittami S.M."/>
            <person name="Gabaldon T."/>
            <person name="Gachon C.M."/>
            <person name="Groisillier A."/>
            <person name="Herve C."/>
            <person name="Jabbari K."/>
            <person name="Katinka M."/>
            <person name="Kloareg B."/>
            <person name="Kowalczyk N."/>
            <person name="Labadie K."/>
            <person name="Leblanc C."/>
            <person name="Lopez P.J."/>
            <person name="McLachlan D.H."/>
            <person name="Meslet-Cladiere L."/>
            <person name="Moustafa A."/>
            <person name="Nehr Z."/>
            <person name="Nyvall Collen P."/>
            <person name="Panaud O."/>
            <person name="Partensky F."/>
            <person name="Poulain J."/>
            <person name="Rensing S.A."/>
            <person name="Rousvoal S."/>
            <person name="Samson G."/>
            <person name="Symeonidi A."/>
            <person name="Weissenbach J."/>
            <person name="Zambounis A."/>
            <person name="Wincker P."/>
            <person name="Boyen C."/>
        </authorList>
    </citation>
    <scope>NUCLEOTIDE SEQUENCE [LARGE SCALE GENOMIC DNA]</scope>
    <source>
        <strain evidence="5">cv. Stackhouse</strain>
    </source>
</reference>
<dbReference type="InterPro" id="IPR037229">
    <property type="entry name" value="Ribosomal_bL35_sf"/>
</dbReference>
<dbReference type="PANTHER" id="PTHR33343:SF1">
    <property type="entry name" value="LARGE RIBOSOMAL SUBUNIT PROTEIN BL35M"/>
    <property type="match status" value="1"/>
</dbReference>
<keyword evidence="2" id="KW-0689">Ribosomal protein</keyword>
<evidence type="ECO:0000313" key="4">
    <source>
        <dbReference type="EMBL" id="CDF38401.1"/>
    </source>
</evidence>
<organism evidence="4 5">
    <name type="scientific">Chondrus crispus</name>
    <name type="common">Carrageen Irish moss</name>
    <name type="synonym">Polymorpha crispa</name>
    <dbReference type="NCBI Taxonomy" id="2769"/>
    <lineage>
        <taxon>Eukaryota</taxon>
        <taxon>Rhodophyta</taxon>
        <taxon>Florideophyceae</taxon>
        <taxon>Rhodymeniophycidae</taxon>
        <taxon>Gigartinales</taxon>
        <taxon>Gigartinaceae</taxon>
        <taxon>Chondrus</taxon>
    </lineage>
</organism>
<dbReference type="NCBIfam" id="TIGR00001">
    <property type="entry name" value="rpmI_bact"/>
    <property type="match status" value="1"/>
</dbReference>
<evidence type="ECO:0000256" key="3">
    <source>
        <dbReference type="ARBA" id="ARBA00023274"/>
    </source>
</evidence>
<dbReference type="Gene3D" id="4.10.410.60">
    <property type="match status" value="1"/>
</dbReference>
<evidence type="ECO:0000313" key="5">
    <source>
        <dbReference type="Proteomes" id="UP000012073"/>
    </source>
</evidence>
<proteinExistence type="inferred from homology"/>
<dbReference type="GO" id="GO:0015934">
    <property type="term" value="C:large ribosomal subunit"/>
    <property type="evidence" value="ECO:0007669"/>
    <property type="project" value="TreeGrafter"/>
</dbReference>
<dbReference type="Gramene" id="CDF38401">
    <property type="protein sequence ID" value="CDF38401"/>
    <property type="gene ID" value="CHC_T00006136001"/>
</dbReference>
<dbReference type="GeneID" id="17326011"/>
<dbReference type="InterPro" id="IPR021137">
    <property type="entry name" value="Ribosomal_bL35-like"/>
</dbReference>
<dbReference type="EMBL" id="HG001932">
    <property type="protein sequence ID" value="CDF38401.1"/>
    <property type="molecule type" value="Genomic_DNA"/>
</dbReference>
<sequence length="69" mass="7812">MPRPGKTHQGAAARFVVAEGRYQKGNVFRHRAGKAHLNTKKSSSRLRRLKRTTLVSKSQVKSMLRLLGR</sequence>
<dbReference type="AlphaFoldDB" id="R7QLP7"/>